<sequence length="604" mass="67746">MVIAGCQNRPESPEEDDSDVTDTEVESRFSAPTVPSKPSEGFAGSAACRECHAEISDHFHQHPMGQSLADVMLATPLEDYEENIKFETPRAPRSTVTLSYEIEKTPDGVYHHEILTDENGEVIYDLPVPVAFAVGSGKRGRSYLIDRGGFLFMSPVTWYSGGERWDLSPGYEGRNLHFDRRIVDGCLSCHAGRVAEIESAPDQYKPEPFLEESIGCERCHGPGEEHVAFHEGKLESESDPMLDLSTLSPRARDHICFQCHLIGESRVTLYGRSEFDFRPGNTVDEIWAIILKGTGVESDQSTAAVNQAEQMLSSVCYQKSDGQMSCTSCHDPHRIPKPAERIEFYRSKCIACHGPDDVECTEPVAERLKVTEEDSCIECHMPSLAANDVPHTSQTDHRILRRPQKTVPSKKKDNVYYVFGQEDGVLSEADLERASAISIIRSAEQTGNDVLAGDGIEILEEWLKVAPDDLKAQLSLGVAYWLLEDNRMAARTWEKALESNPDNEYLLRRLFVLYHDSGQLDLALKYGRQLVEINPYDYEYFGRLSHILAQEGEMSESAEAAEQALQLNPSAAQLHQWLVQVYDSLGETELRDKHIDLYRKKTGQ</sequence>
<dbReference type="PROSITE" id="PS50005">
    <property type="entry name" value="TPR"/>
    <property type="match status" value="2"/>
</dbReference>
<feature type="repeat" description="TPR" evidence="2">
    <location>
        <begin position="470"/>
        <end position="503"/>
    </location>
</feature>
<feature type="compositionally biased region" description="Acidic residues" evidence="3">
    <location>
        <begin position="13"/>
        <end position="24"/>
    </location>
</feature>
<dbReference type="PANTHER" id="PTHR35038:SF8">
    <property type="entry name" value="C-TYPE POLYHEME CYTOCHROME OMCC"/>
    <property type="match status" value="1"/>
</dbReference>
<dbReference type="SUPFAM" id="SSF48695">
    <property type="entry name" value="Multiheme cytochromes"/>
    <property type="match status" value="1"/>
</dbReference>
<dbReference type="Gene3D" id="1.10.1130.10">
    <property type="entry name" value="Flavocytochrome C3, Chain A"/>
    <property type="match status" value="1"/>
</dbReference>
<feature type="region of interest" description="Disordered" evidence="3">
    <location>
        <begin position="1"/>
        <end position="42"/>
    </location>
</feature>
<accession>A0A5C5WMK9</accession>
<dbReference type="InterPro" id="IPR019734">
    <property type="entry name" value="TPR_rpt"/>
</dbReference>
<dbReference type="SMART" id="SM00028">
    <property type="entry name" value="TPR"/>
    <property type="match status" value="3"/>
</dbReference>
<evidence type="ECO:0000259" key="4">
    <source>
        <dbReference type="Pfam" id="PF13435"/>
    </source>
</evidence>
<gene>
    <name evidence="5" type="ORF">KOR42_33310</name>
</gene>
<dbReference type="EMBL" id="SIHI01000010">
    <property type="protein sequence ID" value="TWT51857.1"/>
    <property type="molecule type" value="Genomic_DNA"/>
</dbReference>
<evidence type="ECO:0000256" key="2">
    <source>
        <dbReference type="PROSITE-ProRule" id="PRU00339"/>
    </source>
</evidence>
<dbReference type="Pfam" id="PF13181">
    <property type="entry name" value="TPR_8"/>
    <property type="match status" value="1"/>
</dbReference>
<dbReference type="CDD" id="cd08168">
    <property type="entry name" value="Cytochrom_C3"/>
    <property type="match status" value="1"/>
</dbReference>
<name>A0A5C5WMK9_9PLAN</name>
<dbReference type="Proteomes" id="UP000317243">
    <property type="component" value="Unassembled WGS sequence"/>
</dbReference>
<feature type="repeat" description="TPR" evidence="2">
    <location>
        <begin position="538"/>
        <end position="571"/>
    </location>
</feature>
<dbReference type="Gene3D" id="1.25.40.10">
    <property type="entry name" value="Tetratricopeptide repeat domain"/>
    <property type="match status" value="1"/>
</dbReference>
<dbReference type="Pfam" id="PF13432">
    <property type="entry name" value="TPR_16"/>
    <property type="match status" value="1"/>
</dbReference>
<organism evidence="5 6">
    <name type="scientific">Thalassoglobus neptunius</name>
    <dbReference type="NCBI Taxonomy" id="1938619"/>
    <lineage>
        <taxon>Bacteria</taxon>
        <taxon>Pseudomonadati</taxon>
        <taxon>Planctomycetota</taxon>
        <taxon>Planctomycetia</taxon>
        <taxon>Planctomycetales</taxon>
        <taxon>Planctomycetaceae</taxon>
        <taxon>Thalassoglobus</taxon>
    </lineage>
</organism>
<dbReference type="SUPFAM" id="SSF48452">
    <property type="entry name" value="TPR-like"/>
    <property type="match status" value="1"/>
</dbReference>
<evidence type="ECO:0000256" key="1">
    <source>
        <dbReference type="ARBA" id="ARBA00022729"/>
    </source>
</evidence>
<evidence type="ECO:0000313" key="5">
    <source>
        <dbReference type="EMBL" id="TWT51857.1"/>
    </source>
</evidence>
<dbReference type="Pfam" id="PF13435">
    <property type="entry name" value="Cytochrome_C554"/>
    <property type="match status" value="1"/>
</dbReference>
<reference evidence="5 6" key="1">
    <citation type="submission" date="2019-02" db="EMBL/GenBank/DDBJ databases">
        <title>Deep-cultivation of Planctomycetes and their phenomic and genomic characterization uncovers novel biology.</title>
        <authorList>
            <person name="Wiegand S."/>
            <person name="Jogler M."/>
            <person name="Boedeker C."/>
            <person name="Pinto D."/>
            <person name="Vollmers J."/>
            <person name="Rivas-Marin E."/>
            <person name="Kohn T."/>
            <person name="Peeters S.H."/>
            <person name="Heuer A."/>
            <person name="Rast P."/>
            <person name="Oberbeckmann S."/>
            <person name="Bunk B."/>
            <person name="Jeske O."/>
            <person name="Meyerdierks A."/>
            <person name="Storesund J.E."/>
            <person name="Kallscheuer N."/>
            <person name="Luecker S."/>
            <person name="Lage O.M."/>
            <person name="Pohl T."/>
            <person name="Merkel B.J."/>
            <person name="Hornburger P."/>
            <person name="Mueller R.-W."/>
            <person name="Bruemmer F."/>
            <person name="Labrenz M."/>
            <person name="Spormann A.M."/>
            <person name="Op Den Camp H."/>
            <person name="Overmann J."/>
            <person name="Amann R."/>
            <person name="Jetten M.S.M."/>
            <person name="Mascher T."/>
            <person name="Medema M.H."/>
            <person name="Devos D.P."/>
            <person name="Kaster A.-K."/>
            <person name="Ovreas L."/>
            <person name="Rohde M."/>
            <person name="Galperin M.Y."/>
            <person name="Jogler C."/>
        </authorList>
    </citation>
    <scope>NUCLEOTIDE SEQUENCE [LARGE SCALE GENOMIC DNA]</scope>
    <source>
        <strain evidence="5 6">KOR42</strain>
    </source>
</reference>
<protein>
    <submittedName>
        <fullName evidence="5">Tetratricopeptide repeat protein</fullName>
    </submittedName>
</protein>
<dbReference type="InterPro" id="IPR051829">
    <property type="entry name" value="Multiheme_Cytochr_ET"/>
</dbReference>
<dbReference type="InterPro" id="IPR023155">
    <property type="entry name" value="Cyt_c-552/4"/>
</dbReference>
<dbReference type="AlphaFoldDB" id="A0A5C5WMK9"/>
<evidence type="ECO:0000313" key="6">
    <source>
        <dbReference type="Proteomes" id="UP000317243"/>
    </source>
</evidence>
<feature type="domain" description="Cytochrome c-552/4" evidence="4">
    <location>
        <begin position="184"/>
        <end position="221"/>
    </location>
</feature>
<proteinExistence type="predicted"/>
<dbReference type="InterPro" id="IPR036280">
    <property type="entry name" value="Multihaem_cyt_sf"/>
</dbReference>
<keyword evidence="1" id="KW-0732">Signal</keyword>
<dbReference type="PANTHER" id="PTHR35038">
    <property type="entry name" value="DISSIMILATORY SULFITE REDUCTASE SIRA"/>
    <property type="match status" value="1"/>
</dbReference>
<comment type="caution">
    <text evidence="5">The sequence shown here is derived from an EMBL/GenBank/DDBJ whole genome shotgun (WGS) entry which is preliminary data.</text>
</comment>
<keyword evidence="2" id="KW-0802">TPR repeat</keyword>
<keyword evidence="6" id="KW-1185">Reference proteome</keyword>
<dbReference type="InterPro" id="IPR011990">
    <property type="entry name" value="TPR-like_helical_dom_sf"/>
</dbReference>
<evidence type="ECO:0000256" key="3">
    <source>
        <dbReference type="SAM" id="MobiDB-lite"/>
    </source>
</evidence>